<comment type="subcellular location">
    <subcellularLocation>
        <location evidence="1">Cell membrane</location>
        <topology evidence="1">Multi-pass membrane protein</topology>
    </subcellularLocation>
</comment>
<evidence type="ECO:0000256" key="5">
    <source>
        <dbReference type="ARBA" id="ARBA00023136"/>
    </source>
</evidence>
<keyword evidence="4 6" id="KW-1133">Transmembrane helix</keyword>
<evidence type="ECO:0000256" key="3">
    <source>
        <dbReference type="ARBA" id="ARBA00022692"/>
    </source>
</evidence>
<feature type="transmembrane region" description="Helical" evidence="6">
    <location>
        <begin position="327"/>
        <end position="347"/>
    </location>
</feature>
<evidence type="ECO:0000256" key="1">
    <source>
        <dbReference type="ARBA" id="ARBA00004651"/>
    </source>
</evidence>
<dbReference type="InterPro" id="IPR051211">
    <property type="entry name" value="PG_lysyltransferase"/>
</dbReference>
<keyword evidence="9" id="KW-1185">Reference proteome</keyword>
<feature type="transmembrane region" description="Helical" evidence="6">
    <location>
        <begin position="258"/>
        <end position="278"/>
    </location>
</feature>
<dbReference type="RefSeq" id="WP_184284077.1">
    <property type="nucleotide sequence ID" value="NZ_BAAAPG010000001.1"/>
</dbReference>
<gene>
    <name evidence="8" type="ORF">HD600_002528</name>
</gene>
<evidence type="ECO:0000256" key="4">
    <source>
        <dbReference type="ARBA" id="ARBA00022989"/>
    </source>
</evidence>
<evidence type="ECO:0000259" key="7">
    <source>
        <dbReference type="Pfam" id="PF09924"/>
    </source>
</evidence>
<dbReference type="AlphaFoldDB" id="A0A7W9CEM4"/>
<feature type="transmembrane region" description="Helical" evidence="6">
    <location>
        <begin position="196"/>
        <end position="213"/>
    </location>
</feature>
<feature type="transmembrane region" description="Helical" evidence="6">
    <location>
        <begin position="285"/>
        <end position="307"/>
    </location>
</feature>
<name>A0A7W9CEM4_9MICO</name>
<evidence type="ECO:0000313" key="9">
    <source>
        <dbReference type="Proteomes" id="UP000517712"/>
    </source>
</evidence>
<feature type="domain" description="Phosphatidylglycerol lysyltransferase C-terminal" evidence="7">
    <location>
        <begin position="370"/>
        <end position="665"/>
    </location>
</feature>
<dbReference type="GO" id="GO:0005886">
    <property type="term" value="C:plasma membrane"/>
    <property type="evidence" value="ECO:0007669"/>
    <property type="project" value="UniProtKB-SubCell"/>
</dbReference>
<feature type="transmembrane region" description="Helical" evidence="6">
    <location>
        <begin position="109"/>
        <end position="128"/>
    </location>
</feature>
<evidence type="ECO:0000256" key="2">
    <source>
        <dbReference type="ARBA" id="ARBA00022475"/>
    </source>
</evidence>
<dbReference type="Pfam" id="PF09924">
    <property type="entry name" value="LPG_synthase_C"/>
    <property type="match status" value="1"/>
</dbReference>
<protein>
    <submittedName>
        <fullName evidence="8">Lysylphosphatidylglycerol synthetase-like protein (DUF2156 family)</fullName>
    </submittedName>
</protein>
<dbReference type="InterPro" id="IPR024320">
    <property type="entry name" value="LPG_synthase_C"/>
</dbReference>
<dbReference type="PANTHER" id="PTHR34697:SF2">
    <property type="entry name" value="PHOSPHATIDYLGLYCEROL LYSYLTRANSFERASE"/>
    <property type="match status" value="1"/>
</dbReference>
<evidence type="ECO:0000313" key="8">
    <source>
        <dbReference type="EMBL" id="MBB5744031.1"/>
    </source>
</evidence>
<accession>A0A7W9CEM4</accession>
<sequence length="701" mass="76215">MTVETPSQKPASAMSHRVLTAVRRMPFMIVFTLVFLAIGVATGALWSPVDERAWFGEVATGLPSFADGRWWTILTSPFFAEPPFAYLTLLPLIVGGIGWAEWQFGTLRTVGLFVAGHVIGVLGAAGVLALLTPVDWHWSDRLSQTLDVGPSCGALTALVFAIATLPSPWRLRARLAIGLWAAISVLYLGQLFDLEHAVAMTVALTVSGLLPAFRHPEGRPSEREWRLIAFAGLLAIGAIQLIDLAVPYDGPMGVNAPVFSFFDVAFDVVVIALVANGIRIGHRIAWLLTVIFGALNVLTAALSFAFLPLLIEQGEIDSAWDVVGLQLAPTLLWIAMLIFLIVARGAFRVRMRRSRRTLSATPVREDEVRNVLHRHGGGTLSWMATWRGNQHMPAADGVIAYQAHSGVAILLGDPIVPTGAEREALESFATAAQRSGLIPCAFSSSETLRQVMPEGWRSVVVAEDTIVDLPGLEFKGKAWGAVRTAINRAAREGVEFRMVRLADEPWSVRAQVRAISEQWTGDKGLPEMRFTLGTVDDAMDPEVAVGIAVDADGSLHGVTSWLPVYGADGTVKGWTLDLMRRRDGGFGPVMEFLIGASAQHFSEAGHSFLSLSGAPLVRTEETQATAVYAVLDRIAELIEPLYGFRSLHRFKQKFNPRAEPMHLLYRDEGDLPRIGIALTRAYLPDASLHDLIASAAPALRR</sequence>
<dbReference type="EMBL" id="JACHMU010000001">
    <property type="protein sequence ID" value="MBB5744031.1"/>
    <property type="molecule type" value="Genomic_DNA"/>
</dbReference>
<feature type="transmembrane region" description="Helical" evidence="6">
    <location>
        <begin position="225"/>
        <end position="246"/>
    </location>
</feature>
<keyword evidence="3 6" id="KW-0812">Transmembrane</keyword>
<reference evidence="8 9" key="1">
    <citation type="submission" date="2020-08" db="EMBL/GenBank/DDBJ databases">
        <title>Sequencing the genomes of 1000 actinobacteria strains.</title>
        <authorList>
            <person name="Klenk H.-P."/>
        </authorList>
    </citation>
    <scope>NUCLEOTIDE SEQUENCE [LARGE SCALE GENOMIC DNA]</scope>
    <source>
        <strain evidence="8 9">DSM 24823</strain>
    </source>
</reference>
<proteinExistence type="predicted"/>
<organism evidence="8 9">
    <name type="scientific">Microbacterium ginsengiterrae</name>
    <dbReference type="NCBI Taxonomy" id="546115"/>
    <lineage>
        <taxon>Bacteria</taxon>
        <taxon>Bacillati</taxon>
        <taxon>Actinomycetota</taxon>
        <taxon>Actinomycetes</taxon>
        <taxon>Micrococcales</taxon>
        <taxon>Microbacteriaceae</taxon>
        <taxon>Microbacterium</taxon>
    </lineage>
</organism>
<feature type="transmembrane region" description="Helical" evidence="6">
    <location>
        <begin position="84"/>
        <end position="102"/>
    </location>
</feature>
<feature type="transmembrane region" description="Helical" evidence="6">
    <location>
        <begin position="27"/>
        <end position="46"/>
    </location>
</feature>
<dbReference type="PANTHER" id="PTHR34697">
    <property type="entry name" value="PHOSPHATIDYLGLYCEROL LYSYLTRANSFERASE"/>
    <property type="match status" value="1"/>
</dbReference>
<dbReference type="GO" id="GO:0055091">
    <property type="term" value="P:phospholipid homeostasis"/>
    <property type="evidence" value="ECO:0007669"/>
    <property type="project" value="TreeGrafter"/>
</dbReference>
<keyword evidence="2" id="KW-1003">Cell membrane</keyword>
<feature type="transmembrane region" description="Helical" evidence="6">
    <location>
        <begin position="148"/>
        <end position="166"/>
    </location>
</feature>
<dbReference type="Proteomes" id="UP000517712">
    <property type="component" value="Unassembled WGS sequence"/>
</dbReference>
<keyword evidence="5 6" id="KW-0472">Membrane</keyword>
<dbReference type="GO" id="GO:0016755">
    <property type="term" value="F:aminoacyltransferase activity"/>
    <property type="evidence" value="ECO:0007669"/>
    <property type="project" value="TreeGrafter"/>
</dbReference>
<comment type="caution">
    <text evidence="8">The sequence shown here is derived from an EMBL/GenBank/DDBJ whole genome shotgun (WGS) entry which is preliminary data.</text>
</comment>
<evidence type="ECO:0000256" key="6">
    <source>
        <dbReference type="SAM" id="Phobius"/>
    </source>
</evidence>
<feature type="transmembrane region" description="Helical" evidence="6">
    <location>
        <begin position="173"/>
        <end position="190"/>
    </location>
</feature>